<organism evidence="4 5">
    <name type="scientific">Pseudomonas parafulva</name>
    <dbReference type="NCBI Taxonomy" id="157782"/>
    <lineage>
        <taxon>Bacteria</taxon>
        <taxon>Pseudomonadati</taxon>
        <taxon>Pseudomonadota</taxon>
        <taxon>Gammaproteobacteria</taxon>
        <taxon>Pseudomonadales</taxon>
        <taxon>Pseudomonadaceae</taxon>
        <taxon>Pseudomonas</taxon>
    </lineage>
</organism>
<gene>
    <name evidence="4" type="ORF">B2J77_00440</name>
</gene>
<dbReference type="EMBL" id="CP019952">
    <property type="protein sequence ID" value="AQW66801.1"/>
    <property type="molecule type" value="Genomic_DNA"/>
</dbReference>
<feature type="domain" description="T6SS Phospholipase effector Tle1-like catalytic" evidence="2">
    <location>
        <begin position="160"/>
        <end position="255"/>
    </location>
</feature>
<dbReference type="Pfam" id="PF18790">
    <property type="entry name" value="KfrB"/>
    <property type="match status" value="1"/>
</dbReference>
<dbReference type="Proteomes" id="UP000191010">
    <property type="component" value="Chromosome"/>
</dbReference>
<dbReference type="RefSeq" id="WP_058638723.1">
    <property type="nucleotide sequence ID" value="NZ_CP019952.1"/>
</dbReference>
<dbReference type="PANTHER" id="PTHR33840:SF1">
    <property type="entry name" value="TLE1 PHOSPHOLIPASE DOMAIN-CONTAINING PROTEIN"/>
    <property type="match status" value="1"/>
</dbReference>
<feature type="domain" description="KfrB" evidence="3">
    <location>
        <begin position="494"/>
        <end position="538"/>
    </location>
</feature>
<evidence type="ECO:0000259" key="3">
    <source>
        <dbReference type="Pfam" id="PF18790"/>
    </source>
</evidence>
<evidence type="ECO:0000259" key="2">
    <source>
        <dbReference type="Pfam" id="PF09994"/>
    </source>
</evidence>
<proteinExistence type="predicted"/>
<keyword evidence="5" id="KW-1185">Reference proteome</keyword>
<dbReference type="PANTHER" id="PTHR33840">
    <property type="match status" value="1"/>
</dbReference>
<evidence type="ECO:0000313" key="5">
    <source>
        <dbReference type="Proteomes" id="UP000191010"/>
    </source>
</evidence>
<evidence type="ECO:0000256" key="1">
    <source>
        <dbReference type="SAM" id="MobiDB-lite"/>
    </source>
</evidence>
<dbReference type="Pfam" id="PF09994">
    <property type="entry name" value="T6SS_Tle1-like_cat"/>
    <property type="match status" value="2"/>
</dbReference>
<name>A0ABN4XNK2_9PSED</name>
<protein>
    <recommendedName>
        <fullName evidence="6">Type IV secretion protein Rhs</fullName>
    </recommendedName>
</protein>
<feature type="region of interest" description="Disordered" evidence="1">
    <location>
        <begin position="441"/>
        <end position="493"/>
    </location>
</feature>
<reference evidence="4 5" key="1">
    <citation type="submission" date="2017-02" db="EMBL/GenBank/DDBJ databases">
        <authorList>
            <person name="Guo L."/>
        </authorList>
    </citation>
    <scope>NUCLEOTIDE SEQUENCE [LARGE SCALE GENOMIC DNA]</scope>
    <source>
        <strain evidence="4 5">PRS09-11288</strain>
    </source>
</reference>
<feature type="compositionally biased region" description="Basic and acidic residues" evidence="1">
    <location>
        <begin position="451"/>
        <end position="474"/>
    </location>
</feature>
<dbReference type="InterPro" id="IPR018712">
    <property type="entry name" value="Tle1-like_cat"/>
</dbReference>
<sequence length="566" mass="61996">MSDALRFSVFFDGTGNNKDLDQPKGMHTNVARLYDLDNAQGTNLARNSGHAPAQYDSTLRTGQSEKVYFDGVGSQAQTSVRSALEGGTGLGGQERVEQAYNAIVAFHNKYPDQKVDVNIVGFSRGAAQSRALANEFIDRGVPKLDDQGKSTGEYLIPPGQAHVHKLAIFDTVASYGNALSDEHLGKNLEISKNVDSTTHLVASNEYRGTFRLTSALRNDDNSKIEEVKYPGAHSQVGGGYRNDDLAAGPLAHMYNSLQDAGFDLKPMLPEDLQRVGRYNDIIRDPAKVQEALIDSRLTAGNEAFKQGEDGSYSVLDNTPFIGERGTVLSSNRQTRPFDHETNGRGVIFENDDSLSKTRIQRGVETVGTWFEKAGDQLKNRAAEFVGKRPEVSQTVDKMGDDLFDKQLKQLNAQSTAQSQAMKAAMTQSRPDQAYISSLNLQPVPIPGQKNRPGEEDTQARQRSESHKAMEEKAKSLNPGASIRDAGQEGRSATSGMVVDMDDHHILQKVGRSDQFVIHDRRDVDPNRNFQIGKSTAIVNEKGLGEVARDMAPKLSLETGLGQAMRR</sequence>
<dbReference type="InterPro" id="IPR040782">
    <property type="entry name" value="KfrB"/>
</dbReference>
<evidence type="ECO:0008006" key="6">
    <source>
        <dbReference type="Google" id="ProtNLM"/>
    </source>
</evidence>
<evidence type="ECO:0000313" key="4">
    <source>
        <dbReference type="EMBL" id="AQW66801.1"/>
    </source>
</evidence>
<accession>A0ABN4XNK2</accession>
<feature type="domain" description="T6SS Phospholipase effector Tle1-like catalytic" evidence="2">
    <location>
        <begin position="8"/>
        <end position="136"/>
    </location>
</feature>